<feature type="compositionally biased region" description="Basic and acidic residues" evidence="1">
    <location>
        <begin position="1457"/>
        <end position="1470"/>
    </location>
</feature>
<dbReference type="GO" id="GO:0070979">
    <property type="term" value="P:protein K11-linked ubiquitination"/>
    <property type="evidence" value="ECO:0007669"/>
    <property type="project" value="TreeGrafter"/>
</dbReference>
<dbReference type="Proteomes" id="UP001311799">
    <property type="component" value="Unassembled WGS sequence"/>
</dbReference>
<feature type="compositionally biased region" description="Gly residues" evidence="1">
    <location>
        <begin position="1445"/>
        <end position="1455"/>
    </location>
</feature>
<dbReference type="InterPro" id="IPR036317">
    <property type="entry name" value="Cullin_homology_sf"/>
</dbReference>
<gene>
    <name evidence="2" type="ORF">RS030_71110</name>
</gene>
<dbReference type="EMBL" id="JAWDEY010000035">
    <property type="protein sequence ID" value="KAK6588126.1"/>
    <property type="molecule type" value="Genomic_DNA"/>
</dbReference>
<dbReference type="PANTHER" id="PTHR45957">
    <property type="entry name" value="ANAPHASE-PROMOTING COMPLEX SUBUNIT 2"/>
    <property type="match status" value="1"/>
</dbReference>
<evidence type="ECO:0000256" key="1">
    <source>
        <dbReference type="SAM" id="MobiDB-lite"/>
    </source>
</evidence>
<dbReference type="InterPro" id="IPR044554">
    <property type="entry name" value="ANAPC2"/>
</dbReference>
<sequence length="1629" mass="185818">MEVTVVQPDLVEGNKGNCESIFSTNFNSEIYNEKLLNSWIKASGYAKEFAKSISVTINRALSGDLLPSFEDLYNRSNGVENRYIWYILASLAPIFENEEFRDSFFNLSMDLRMNLVDLFLDAVIEDTILPEISFFWRSFGFNDGNIRDLMLMSNETVSTGDFSRGFFGRDLSVLNERAKGITSVGFGVEDEVTVNKDFKKSSIEDTVKGEIITSNINFVNYKSSENKYNDCFNLDISEDNIILFHYTLLFGINRFILSYVLGVFGISYIIGIDNECTRDIFVSWYTDRRNANVNRCEYENKNEDEYCENTEYIHKLTFDYFLESVNRKYFEKSQGRRLELVINKYKERVYSLFSDNLPVGFEKALEIYLSELLTCVSKKILNLIITGDIKESDFVQIGYFGLKRELFKQLGKHDFNQEKGERFESYISRLDCFQNIYEDKFSRFLGLNGSYGAIDFEIFVFILKFVVNWENSDYLDGGIEIDSDSACLHHGNLTKGLSEIEGLLRNISKMPVIQSKLKKDVYNGNNSDNNLDCDIGNNELGKMMDNEKEKVYFGYSEENEENANSNSYQKEDFNVNELYKNNLLILGGVIKLLFGSNIDNMSIYNYISKEKDLSPMDFIGNLNKLAGVIGLGETWKVVSISTLRSHAAKVVLLLEKQKFKESSLRIYSNYIHNYLGPLLQVFLEDGICLPKEGIGEEWNRRNYELKRFYEELYMEYAWNLKRRLIYLILTFPDNKKDNIDLFGMINSFPSSDILKEHWYSEISRDIQNYVLKQFLEPHLDTYDILGFYVKGIFFLLKLDVPKEWINRALGKLGDTLRQRNDTTQCIIGWMPFLLENSSMEETEPDLVIPITCSDEGIYPQFSIIEPNYKNEGRNVFTRLKDTKFSRSKYNLKGCGAKYSDNDCFSDHEYNETNNCVDIGEDDMWVSDITDIRIENCINKPPIKLVLEWISRIYGNNLTLLHDFINNFAQRVLGNSLEIGFESMDNKIPNSTLIDEKHWVLDEVGLKRDESIYELIKLTVGRHNGENIRGGIFETLGEGCGSGGANNKNKDEQQLFSHCNVIIQDIVGSIQDNREYSSRNRSYSMLNNDCQVVTGITLSRSYWSGALNVDIREDCFPLASVLDNEINEYRRFFELEHPGRTFTCYPCYGNVEADLTALDMSVKIGVKMNFLQVSIYEYLSEGIDRKSSFESSERNYDKGSGGTNSLVISNSNPTTSSLLNWFALSPKSSEKQISNENSGLSMRYKDVSNEFTVCLEELVKHFGLDEETIRWNLESMVSRGLITVKLKEDKEQFGIPETFNVIAKQRKEGDNDVELDQNSSQVKSTVGFGINDMTVMLDFSTLVNGIGNENAMGKKEVVPVDKSKKRFGEMNQDDVVVLDKLSNCKSVSDHEDDSDIEQDDTCYSEVDEEDFNLNFPTGMLTSTINTGKTKDSSKCDTGVYQKSGGTKSGIGAGGTERAGIESEKGVRDGTRSGKVSAILPPFIETSETYLEKCCYFNTPIILERPKESEKNASQKGGSQKKSDSGKYDIIRECELLIRGMLQLNGPMAPAVLFGRVRTAMANQRDEKSKTAVTADETCDNTGDSVKNNTTSNEVNDLKETLTWSHHVQAINNMVDRGEACNKGGRLFLEK</sequence>
<evidence type="ECO:0000313" key="3">
    <source>
        <dbReference type="Proteomes" id="UP001311799"/>
    </source>
</evidence>
<keyword evidence="3" id="KW-1185">Reference proteome</keyword>
<protein>
    <submittedName>
        <fullName evidence="2">Cullin domain containing</fullName>
    </submittedName>
</protein>
<name>A0AAV9XTW0_9CRYT</name>
<proteinExistence type="predicted"/>
<reference evidence="2 3" key="1">
    <citation type="submission" date="2023-10" db="EMBL/GenBank/DDBJ databases">
        <title>Comparative genomics analysis reveals potential genetic determinants of host preference in Cryptosporidium xiaoi.</title>
        <authorList>
            <person name="Xiao L."/>
            <person name="Li J."/>
        </authorList>
    </citation>
    <scope>NUCLEOTIDE SEQUENCE [LARGE SCALE GENOMIC DNA]</scope>
    <source>
        <strain evidence="2 3">52996</strain>
    </source>
</reference>
<comment type="caution">
    <text evidence="2">The sequence shown here is derived from an EMBL/GenBank/DDBJ whole genome shotgun (WGS) entry which is preliminary data.</text>
</comment>
<accession>A0AAV9XTW0</accession>
<feature type="region of interest" description="Disordered" evidence="1">
    <location>
        <begin position="1444"/>
        <end position="1472"/>
    </location>
</feature>
<dbReference type="GO" id="GO:0005680">
    <property type="term" value="C:anaphase-promoting complex"/>
    <property type="evidence" value="ECO:0007669"/>
    <property type="project" value="TreeGrafter"/>
</dbReference>
<dbReference type="PANTHER" id="PTHR45957:SF1">
    <property type="entry name" value="ANAPHASE-PROMOTING COMPLEX SUBUNIT 2"/>
    <property type="match status" value="1"/>
</dbReference>
<dbReference type="SUPFAM" id="SSF75632">
    <property type="entry name" value="Cullin homology domain"/>
    <property type="match status" value="1"/>
</dbReference>
<evidence type="ECO:0000313" key="2">
    <source>
        <dbReference type="EMBL" id="KAK6588126.1"/>
    </source>
</evidence>
<organism evidence="2 3">
    <name type="scientific">Cryptosporidium xiaoi</name>
    <dbReference type="NCBI Taxonomy" id="659607"/>
    <lineage>
        <taxon>Eukaryota</taxon>
        <taxon>Sar</taxon>
        <taxon>Alveolata</taxon>
        <taxon>Apicomplexa</taxon>
        <taxon>Conoidasida</taxon>
        <taxon>Coccidia</taxon>
        <taxon>Eucoccidiorida</taxon>
        <taxon>Eimeriorina</taxon>
        <taxon>Cryptosporidiidae</taxon>
        <taxon>Cryptosporidium</taxon>
    </lineage>
</organism>
<dbReference type="GO" id="GO:0007091">
    <property type="term" value="P:metaphase/anaphase transition of mitotic cell cycle"/>
    <property type="evidence" value="ECO:0007669"/>
    <property type="project" value="TreeGrafter"/>
</dbReference>